<dbReference type="SUPFAM" id="SSF52402">
    <property type="entry name" value="Adenine nucleotide alpha hydrolases-like"/>
    <property type="match status" value="2"/>
</dbReference>
<accession>A0ABS9EIP4</accession>
<dbReference type="EMBL" id="JAKGTH010000011">
    <property type="protein sequence ID" value="MCF4102715.1"/>
    <property type="molecule type" value="Genomic_DNA"/>
</dbReference>
<sequence>MKTVLLPTDFSQNAWNALLYAVNLYKKEDCRFIVLNAYTQISRFSVDKNFNDPTKLKLKSEHDLEKLIEVITSSYAFPGHRFIPVSNENTLLEALQLQLQGNEIETIIIGAKGTTGAKEVLYGSNALKIVDTVQHAPILIVPSDIAFTGIKEIVLANDYNSAHTKKNFEFLINLSLKYNAPVRIIHIDKSLSLSIEHKKNKHQIANLLAFIPHSFHSLKIPDVALGIYCFTASRESDLIAFVNKKHSVLEKMLNKPLQENLGIYSEVPVLILPLS</sequence>
<gene>
    <name evidence="2" type="ORF">L1I30_13640</name>
</gene>
<evidence type="ECO:0000259" key="1">
    <source>
        <dbReference type="Pfam" id="PF00582"/>
    </source>
</evidence>
<dbReference type="InterPro" id="IPR006016">
    <property type="entry name" value="UspA"/>
</dbReference>
<evidence type="ECO:0000313" key="3">
    <source>
        <dbReference type="Proteomes" id="UP001179363"/>
    </source>
</evidence>
<dbReference type="Proteomes" id="UP001179363">
    <property type="component" value="Unassembled WGS sequence"/>
</dbReference>
<dbReference type="Pfam" id="PF00582">
    <property type="entry name" value="Usp"/>
    <property type="match status" value="1"/>
</dbReference>
<name>A0ABS9EIP4_9FLAO</name>
<organism evidence="2 3">
    <name type="scientific">Gillisia lutea</name>
    <dbReference type="NCBI Taxonomy" id="2909668"/>
    <lineage>
        <taxon>Bacteria</taxon>
        <taxon>Pseudomonadati</taxon>
        <taxon>Bacteroidota</taxon>
        <taxon>Flavobacteriia</taxon>
        <taxon>Flavobacteriales</taxon>
        <taxon>Flavobacteriaceae</taxon>
        <taxon>Gillisia</taxon>
    </lineage>
</organism>
<dbReference type="CDD" id="cd00293">
    <property type="entry name" value="USP-like"/>
    <property type="match status" value="1"/>
</dbReference>
<protein>
    <submittedName>
        <fullName evidence="2">Universal stress protein</fullName>
    </submittedName>
</protein>
<reference evidence="2" key="1">
    <citation type="submission" date="2022-01" db="EMBL/GenBank/DDBJ databases">
        <title>Gillisia lutea sp. nov., isolated from marine plastic residues from the Malvarosa beach (Valencia, Spain).</title>
        <authorList>
            <person name="Vidal-Verdu A."/>
            <person name="Molina-Menor E."/>
            <person name="Satari L."/>
            <person name="Pascual J."/>
            <person name="Pereto J."/>
            <person name="Porcar M."/>
        </authorList>
    </citation>
    <scope>NUCLEOTIDE SEQUENCE</scope>
    <source>
        <strain evidence="2">M10.2A</strain>
    </source>
</reference>
<proteinExistence type="predicted"/>
<dbReference type="RefSeq" id="WP_236134857.1">
    <property type="nucleotide sequence ID" value="NZ_JAKGTH010000011.1"/>
</dbReference>
<evidence type="ECO:0000313" key="2">
    <source>
        <dbReference type="EMBL" id="MCF4102715.1"/>
    </source>
</evidence>
<dbReference type="Gene3D" id="3.40.50.12370">
    <property type="match status" value="1"/>
</dbReference>
<keyword evidence="3" id="KW-1185">Reference proteome</keyword>
<feature type="domain" description="UspA" evidence="1">
    <location>
        <begin position="1"/>
        <end position="142"/>
    </location>
</feature>
<comment type="caution">
    <text evidence="2">The sequence shown here is derived from an EMBL/GenBank/DDBJ whole genome shotgun (WGS) entry which is preliminary data.</text>
</comment>